<dbReference type="GeneID" id="59370332"/>
<dbReference type="Proteomes" id="UP000623687">
    <property type="component" value="Unassembled WGS sequence"/>
</dbReference>
<proteinExistence type="predicted"/>
<dbReference type="OrthoDB" id="10309580at2759"/>
<protein>
    <submittedName>
        <fullName evidence="3">Uncharacterized protein</fullName>
    </submittedName>
</protein>
<dbReference type="EMBL" id="JACETU010000001">
    <property type="protein sequence ID" value="KAF7440147.1"/>
    <property type="molecule type" value="Genomic_DNA"/>
</dbReference>
<reference evidence="3" key="1">
    <citation type="submission" date="2019-07" db="EMBL/GenBank/DDBJ databases">
        <authorList>
            <person name="Palmer J.M."/>
        </authorList>
    </citation>
    <scope>NUCLEOTIDE SEQUENCE</scope>
    <source>
        <strain evidence="3">PC9</strain>
    </source>
</reference>
<accession>A0A8H7A4W0</accession>
<feature type="region of interest" description="Disordered" evidence="2">
    <location>
        <begin position="1"/>
        <end position="83"/>
    </location>
</feature>
<feature type="compositionally biased region" description="Pro residues" evidence="2">
    <location>
        <begin position="67"/>
        <end position="80"/>
    </location>
</feature>
<dbReference type="AlphaFoldDB" id="A0A8H7A4W0"/>
<evidence type="ECO:0000256" key="1">
    <source>
        <dbReference type="SAM" id="Coils"/>
    </source>
</evidence>
<comment type="caution">
    <text evidence="3">The sequence shown here is derived from an EMBL/GenBank/DDBJ whole genome shotgun (WGS) entry which is preliminary data.</text>
</comment>
<name>A0A8H7A4W0_PLEOS</name>
<feature type="compositionally biased region" description="Polar residues" evidence="2">
    <location>
        <begin position="1"/>
        <end position="13"/>
    </location>
</feature>
<feature type="compositionally biased region" description="Polar residues" evidence="2">
    <location>
        <begin position="32"/>
        <end position="42"/>
    </location>
</feature>
<evidence type="ECO:0000256" key="2">
    <source>
        <dbReference type="SAM" id="MobiDB-lite"/>
    </source>
</evidence>
<feature type="coiled-coil region" evidence="1">
    <location>
        <begin position="154"/>
        <end position="207"/>
    </location>
</feature>
<dbReference type="RefSeq" id="XP_036635991.1">
    <property type="nucleotide sequence ID" value="XM_036770146.1"/>
</dbReference>
<sequence length="219" mass="23863">MPTSSPVSPNNPFRPNAADRTDGQLISRDLVPQSSHVQSTALQPIPSRPVALHANTNPSSRVTSPAPALPHMPNSYPPPGETHNYNNSAGVFNQVNGDQRFDYNTAHNEHIYEGDTFAAPIHGGNVGGRNNQNAIYNGSAAVGPPRRYGGNPNMRAFETKADTLQSEIDRLMDELGLNEEQKLERKILDLQLTLRALQREVQVAAQRPESALSHDVGYA</sequence>
<evidence type="ECO:0000313" key="3">
    <source>
        <dbReference type="EMBL" id="KAF7440147.1"/>
    </source>
</evidence>
<feature type="compositionally biased region" description="Polar residues" evidence="2">
    <location>
        <begin position="54"/>
        <end position="63"/>
    </location>
</feature>
<organism evidence="3 4">
    <name type="scientific">Pleurotus ostreatus</name>
    <name type="common">Oyster mushroom</name>
    <name type="synonym">White-rot fungus</name>
    <dbReference type="NCBI Taxonomy" id="5322"/>
    <lineage>
        <taxon>Eukaryota</taxon>
        <taxon>Fungi</taxon>
        <taxon>Dikarya</taxon>
        <taxon>Basidiomycota</taxon>
        <taxon>Agaricomycotina</taxon>
        <taxon>Agaricomycetes</taxon>
        <taxon>Agaricomycetidae</taxon>
        <taxon>Agaricales</taxon>
        <taxon>Pleurotineae</taxon>
        <taxon>Pleurotaceae</taxon>
        <taxon>Pleurotus</taxon>
    </lineage>
</organism>
<keyword evidence="4" id="KW-1185">Reference proteome</keyword>
<evidence type="ECO:0000313" key="4">
    <source>
        <dbReference type="Proteomes" id="UP000623687"/>
    </source>
</evidence>
<dbReference type="VEuPathDB" id="FungiDB:PC9H_000491"/>
<gene>
    <name evidence="3" type="ORF">PC9H_000491</name>
</gene>
<keyword evidence="1" id="KW-0175">Coiled coil</keyword>